<name>X8CFW4_MYCXE</name>
<feature type="region of interest" description="Disordered" evidence="1">
    <location>
        <begin position="1"/>
        <end position="33"/>
    </location>
</feature>
<proteinExistence type="predicted"/>
<feature type="region of interest" description="Disordered" evidence="1">
    <location>
        <begin position="47"/>
        <end position="73"/>
    </location>
</feature>
<evidence type="ECO:0000313" key="2">
    <source>
        <dbReference type="EMBL" id="EUA54711.1"/>
    </source>
</evidence>
<feature type="compositionally biased region" description="Low complexity" evidence="1">
    <location>
        <begin position="47"/>
        <end position="62"/>
    </location>
</feature>
<reference evidence="2" key="1">
    <citation type="submission" date="2014-01" db="EMBL/GenBank/DDBJ databases">
        <authorList>
            <person name="Brown-Elliot B."/>
            <person name="Wallace R."/>
            <person name="Lenaerts A."/>
            <person name="Ordway D."/>
            <person name="DeGroote M.A."/>
            <person name="Parker T."/>
            <person name="Sizemore C."/>
            <person name="Tallon L.J."/>
            <person name="Sadzewicz L.K."/>
            <person name="Sengamalay N."/>
            <person name="Fraser C.M."/>
            <person name="Hine E."/>
            <person name="Shefchek K.A."/>
            <person name="Das S.P."/>
            <person name="Tettelin H."/>
        </authorList>
    </citation>
    <scope>NUCLEOTIDE SEQUENCE [LARGE SCALE GENOMIC DNA]</scope>
    <source>
        <strain evidence="2">4042</strain>
    </source>
</reference>
<accession>X8CFW4</accession>
<organism evidence="2">
    <name type="scientific">Mycobacterium xenopi 4042</name>
    <dbReference type="NCBI Taxonomy" id="1299334"/>
    <lineage>
        <taxon>Bacteria</taxon>
        <taxon>Bacillati</taxon>
        <taxon>Actinomycetota</taxon>
        <taxon>Actinomycetes</taxon>
        <taxon>Mycobacteriales</taxon>
        <taxon>Mycobacteriaceae</taxon>
        <taxon>Mycobacterium</taxon>
    </lineage>
</organism>
<comment type="caution">
    <text evidence="2">The sequence shown here is derived from an EMBL/GenBank/DDBJ whole genome shotgun (WGS) entry which is preliminary data.</text>
</comment>
<protein>
    <submittedName>
        <fullName evidence="2">Uncharacterized protein</fullName>
    </submittedName>
</protein>
<evidence type="ECO:0000256" key="1">
    <source>
        <dbReference type="SAM" id="MobiDB-lite"/>
    </source>
</evidence>
<sequence>MRGGELRPGSRSQGAVSSLLAAARGGHGPGGASVASVANAIVTALATPPATASPTPRTWPTRSRPPTPATPTC</sequence>
<dbReference type="PATRIC" id="fig|1299334.3.peg.3351"/>
<feature type="compositionally biased region" description="Pro residues" evidence="1">
    <location>
        <begin position="63"/>
        <end position="73"/>
    </location>
</feature>
<gene>
    <name evidence="2" type="ORF">I553_1541</name>
</gene>
<dbReference type="EMBL" id="JAOB01000032">
    <property type="protein sequence ID" value="EUA54711.1"/>
    <property type="molecule type" value="Genomic_DNA"/>
</dbReference>
<dbReference type="AlphaFoldDB" id="X8CFW4"/>